<dbReference type="PANTHER" id="PTHR11742">
    <property type="entry name" value="MANNOSYL-OLIGOSACCHARIDE ALPHA-1,2-MANNOSIDASE-RELATED"/>
    <property type="match status" value="1"/>
</dbReference>
<sequence>MRSPALVPMEFDREFRPHSQIRALLASRRTRYILGAVALLSFVTAFFAFSGPEPFLRSGSTYDVETDVPPPPTPHDWPRPGSPPPKLSSETSGDPVWRERADRVKDAFVTAYTAYEKAAFPHDELLPVSNGHSDHFNGWGATLVDSLDTMILMGLDDLSNKTVGYIAQFTFDDDQYVQFFETVIRYLGGFLSAYALSGNPIFLTRADDLGRRLLPAFNTQSKLPAFAVNVQKGVPRNGWAGNVALLSEASSCQMEYRYLAHLTGRPEYIKAVDYVTDLMHQHEEEGGLYALMFNLNNGEPANMMYSVGAMADSAYEYLLKQWLMTGRTEPKFLHMYMRSANAIIEKLLYLSPSRQLLYVTDVHRGSLLPVGDFQHLSCFIGGLFALGAATIPNVDPRHAWAAEGLAHTCWVTYADMPTGLGPEKVMFANHGTKWVDALDAWEKSGRPGAVPPGVNQTNPVKPGEDKEYRITDSRYLLRPETIESFYILWRTTGESKWRDRGWAIFDAIEKHMKTKYAYGSIANVNQIPPALSDDMPTLKYAYLLFTDEDIVPLDKWTFNTEAHPFPTFEWSDWEKNYFEIS</sequence>
<evidence type="ECO:0000256" key="8">
    <source>
        <dbReference type="ARBA" id="ARBA00047669"/>
    </source>
</evidence>
<gene>
    <name evidence="16" type="ORF">PHLCEN_2v9156</name>
</gene>
<dbReference type="InterPro" id="IPR050749">
    <property type="entry name" value="Glycosyl_Hydrolase_47"/>
</dbReference>
<evidence type="ECO:0000256" key="9">
    <source>
        <dbReference type="ARBA" id="ARBA00048605"/>
    </source>
</evidence>
<dbReference type="Pfam" id="PF01532">
    <property type="entry name" value="Glyco_hydro_47"/>
    <property type="match status" value="1"/>
</dbReference>
<evidence type="ECO:0000256" key="5">
    <source>
        <dbReference type="ARBA" id="ARBA00022801"/>
    </source>
</evidence>
<dbReference type="GO" id="GO:0036503">
    <property type="term" value="P:ERAD pathway"/>
    <property type="evidence" value="ECO:0007669"/>
    <property type="project" value="UniProtKB-ARBA"/>
</dbReference>
<evidence type="ECO:0000256" key="4">
    <source>
        <dbReference type="ARBA" id="ARBA00022723"/>
    </source>
</evidence>
<comment type="catalytic activity">
    <reaction evidence="8">
        <text>N(4)-(alpha-D-Man-(1-&gt;2)-alpha-D-Man-(1-&gt;2)-alpha-D-Man-(1-&gt;3)-[alpha-D-Man-(1-&gt;3)-[alpha-D-Man-(1-&gt;2)-alpha-D-Man-(1-&gt;6)]-alpha-D-Man-(1-&gt;6)]-beta-D-Man-(1-&gt;4)-beta-D-GlcNAc-(1-&gt;4)-beta-D-GlcNAc)-L-asparaginyl-[protein] (N-glucan mannose isomer 8A1,2,3B1,3) + 3 H2O = N(4)-(alpha-D-Man-(1-&gt;3)-[alpha-D-Man-(1-&gt;3)-[alpha-D-Man-(1-&gt;6)]-alpha-D-Man-(1-&gt;6)]-beta-D-Man-(1-&gt;4)-beta-D-GlcNAc-(1-&gt;4)-beta-D-GlcNAc)-L-asparaginyl-[protein] (N-glucan mannose isomer 5A1,2) + 3 beta-D-mannose</text>
        <dbReference type="Rhea" id="RHEA:56028"/>
        <dbReference type="Rhea" id="RHEA-COMP:14358"/>
        <dbReference type="Rhea" id="RHEA-COMP:14367"/>
        <dbReference type="ChEBI" id="CHEBI:15377"/>
        <dbReference type="ChEBI" id="CHEBI:28563"/>
        <dbReference type="ChEBI" id="CHEBI:59087"/>
        <dbReference type="ChEBI" id="CHEBI:60628"/>
        <dbReference type="EC" id="3.2.1.113"/>
    </reaction>
</comment>
<evidence type="ECO:0000256" key="10">
    <source>
        <dbReference type="PIRSR" id="PIRSR601382-1"/>
    </source>
</evidence>
<dbReference type="GO" id="GO:0005509">
    <property type="term" value="F:calcium ion binding"/>
    <property type="evidence" value="ECO:0007669"/>
    <property type="project" value="InterPro"/>
</dbReference>
<accession>A0A2R6NRL7</accession>
<proteinExistence type="inferred from homology"/>
<evidence type="ECO:0000256" key="15">
    <source>
        <dbReference type="SAM" id="Phobius"/>
    </source>
</evidence>
<dbReference type="STRING" id="98765.A0A2R6NRL7"/>
<keyword evidence="15" id="KW-1133">Transmembrane helix</keyword>
<protein>
    <recommendedName>
        <fullName evidence="13">alpha-1,2-Mannosidase</fullName>
        <ecNumber evidence="13">3.2.1.-</ecNumber>
    </recommendedName>
</protein>
<dbReference type="Gene3D" id="1.50.10.10">
    <property type="match status" value="1"/>
</dbReference>
<keyword evidence="13" id="KW-0326">Glycosidase</keyword>
<reference evidence="16 17" key="1">
    <citation type="submission" date="2018-02" db="EMBL/GenBank/DDBJ databases">
        <title>Genome sequence of the basidiomycete white-rot fungus Phlebia centrifuga.</title>
        <authorList>
            <person name="Granchi Z."/>
            <person name="Peng M."/>
            <person name="de Vries R.P."/>
            <person name="Hilden K."/>
            <person name="Makela M.R."/>
            <person name="Grigoriev I."/>
            <person name="Riley R."/>
        </authorList>
    </citation>
    <scope>NUCLEOTIDE SEQUENCE [LARGE SCALE GENOMIC DNA]</scope>
    <source>
        <strain evidence="16 17">FBCC195</strain>
    </source>
</reference>
<dbReference type="GO" id="GO:0016020">
    <property type="term" value="C:membrane"/>
    <property type="evidence" value="ECO:0007669"/>
    <property type="project" value="InterPro"/>
</dbReference>
<dbReference type="PANTHER" id="PTHR11742:SF55">
    <property type="entry name" value="ENDOPLASMIC RETICULUM MANNOSYL-OLIGOSACCHARIDE 1,2-ALPHA-MANNOSIDASE"/>
    <property type="match status" value="1"/>
</dbReference>
<dbReference type="InterPro" id="IPR012341">
    <property type="entry name" value="6hp_glycosidase-like_sf"/>
</dbReference>
<name>A0A2R6NRL7_9APHY</name>
<comment type="cofactor">
    <cofactor evidence="1 11">
        <name>Ca(2+)</name>
        <dbReference type="ChEBI" id="CHEBI:29108"/>
    </cofactor>
</comment>
<feature type="region of interest" description="Disordered" evidence="14">
    <location>
        <begin position="60"/>
        <end position="96"/>
    </location>
</feature>
<dbReference type="AlphaFoldDB" id="A0A2R6NRL7"/>
<keyword evidence="15" id="KW-0812">Transmembrane</keyword>
<feature type="active site" evidence="10">
    <location>
        <position position="312"/>
    </location>
</feature>
<feature type="binding site" evidence="11">
    <location>
        <position position="560"/>
    </location>
    <ligand>
        <name>Ca(2+)</name>
        <dbReference type="ChEBI" id="CHEBI:29108"/>
    </ligand>
</feature>
<comment type="caution">
    <text evidence="16">The sequence shown here is derived from an EMBL/GenBank/DDBJ whole genome shotgun (WGS) entry which is preliminary data.</text>
</comment>
<dbReference type="EMBL" id="MLYV02000904">
    <property type="protein sequence ID" value="PSR75398.1"/>
    <property type="molecule type" value="Genomic_DNA"/>
</dbReference>
<evidence type="ECO:0000256" key="13">
    <source>
        <dbReference type="RuleBase" id="RU361193"/>
    </source>
</evidence>
<evidence type="ECO:0000256" key="6">
    <source>
        <dbReference type="ARBA" id="ARBA00022837"/>
    </source>
</evidence>
<keyword evidence="7 12" id="KW-1015">Disulfide bond</keyword>
<organism evidence="16 17">
    <name type="scientific">Hermanssonia centrifuga</name>
    <dbReference type="NCBI Taxonomy" id="98765"/>
    <lineage>
        <taxon>Eukaryota</taxon>
        <taxon>Fungi</taxon>
        <taxon>Dikarya</taxon>
        <taxon>Basidiomycota</taxon>
        <taxon>Agaricomycotina</taxon>
        <taxon>Agaricomycetes</taxon>
        <taxon>Polyporales</taxon>
        <taxon>Meruliaceae</taxon>
        <taxon>Hermanssonia</taxon>
    </lineage>
</organism>
<dbReference type="InterPro" id="IPR001382">
    <property type="entry name" value="Glyco_hydro_47"/>
</dbReference>
<dbReference type="PRINTS" id="PR00747">
    <property type="entry name" value="GLYHDRLASE47"/>
</dbReference>
<feature type="compositionally biased region" description="Pro residues" evidence="14">
    <location>
        <begin position="68"/>
        <end position="86"/>
    </location>
</feature>
<keyword evidence="6 11" id="KW-0106">Calcium</keyword>
<dbReference type="InterPro" id="IPR036026">
    <property type="entry name" value="Seven-hairpin_glycosidases"/>
</dbReference>
<feature type="transmembrane region" description="Helical" evidence="15">
    <location>
        <begin position="32"/>
        <end position="51"/>
    </location>
</feature>
<comment type="pathway">
    <text evidence="2">Protein modification; protein glycosylation.</text>
</comment>
<evidence type="ECO:0000256" key="1">
    <source>
        <dbReference type="ARBA" id="ARBA00001913"/>
    </source>
</evidence>
<dbReference type="Proteomes" id="UP000186601">
    <property type="component" value="Unassembled WGS sequence"/>
</dbReference>
<evidence type="ECO:0000313" key="17">
    <source>
        <dbReference type="Proteomes" id="UP000186601"/>
    </source>
</evidence>
<dbReference type="OrthoDB" id="8118055at2759"/>
<comment type="catalytic activity">
    <reaction evidence="9">
        <text>N(4)-(alpha-D-Man-(1-&gt;2)-alpha-D-Man-(1-&gt;2)-alpha-D-Man-(1-&gt;3)-[alpha-D-Man-(1-&gt;2)-alpha-D-Man-(1-&gt;3)-[alpha-D-Man-(1-&gt;2)-alpha-D-Man-(1-&gt;6)]-alpha-D-Man-(1-&gt;6)]-beta-D-Man-(1-&gt;4)-beta-D-GlcNAc-(1-&gt;4)-beta-D-GlcNAc)-L-asparaginyl-[protein] (N-glucan mannose isomer 9A1,2,3B1,2,3) + 4 H2O = N(4)-(alpha-D-Man-(1-&gt;3)-[alpha-D-Man-(1-&gt;3)-[alpha-D-Man-(1-&gt;6)]-alpha-D-Man-(1-&gt;6)]-beta-D-Man-(1-&gt;4)-beta-D-GlcNAc-(1-&gt;4)-beta-D-GlcNAc)-L-asparaginyl-[protein] (N-glucan mannose isomer 5A1,2) + 4 beta-D-mannose</text>
        <dbReference type="Rhea" id="RHEA:56008"/>
        <dbReference type="Rhea" id="RHEA-COMP:14356"/>
        <dbReference type="Rhea" id="RHEA-COMP:14367"/>
        <dbReference type="ChEBI" id="CHEBI:15377"/>
        <dbReference type="ChEBI" id="CHEBI:28563"/>
        <dbReference type="ChEBI" id="CHEBI:59087"/>
        <dbReference type="ChEBI" id="CHEBI:139493"/>
        <dbReference type="EC" id="3.2.1.113"/>
    </reaction>
</comment>
<feature type="disulfide bond" evidence="12">
    <location>
        <begin position="378"/>
        <end position="409"/>
    </location>
</feature>
<evidence type="ECO:0000256" key="12">
    <source>
        <dbReference type="PIRSR" id="PIRSR601382-3"/>
    </source>
</evidence>
<keyword evidence="17" id="KW-1185">Reference proteome</keyword>
<evidence type="ECO:0000256" key="2">
    <source>
        <dbReference type="ARBA" id="ARBA00004922"/>
    </source>
</evidence>
<comment type="similarity">
    <text evidence="3 13">Belongs to the glycosyl hydrolase 47 family.</text>
</comment>
<keyword evidence="4 11" id="KW-0479">Metal-binding</keyword>
<feature type="active site" description="Proton donor" evidence="10">
    <location>
        <position position="423"/>
    </location>
</feature>
<feature type="active site" evidence="10">
    <location>
        <position position="480"/>
    </location>
</feature>
<evidence type="ECO:0000256" key="3">
    <source>
        <dbReference type="ARBA" id="ARBA00007658"/>
    </source>
</evidence>
<evidence type="ECO:0000256" key="14">
    <source>
        <dbReference type="SAM" id="MobiDB-lite"/>
    </source>
</evidence>
<evidence type="ECO:0000256" key="11">
    <source>
        <dbReference type="PIRSR" id="PIRSR601382-2"/>
    </source>
</evidence>
<dbReference type="EC" id="3.2.1.-" evidence="13"/>
<keyword evidence="5 13" id="KW-0378">Hydrolase</keyword>
<feature type="active site" description="Proton donor" evidence="10">
    <location>
        <position position="181"/>
    </location>
</feature>
<dbReference type="GO" id="GO:0004571">
    <property type="term" value="F:mannosyl-oligosaccharide 1,2-alpha-mannosidase activity"/>
    <property type="evidence" value="ECO:0007669"/>
    <property type="project" value="UniProtKB-EC"/>
</dbReference>
<evidence type="ECO:0000313" key="16">
    <source>
        <dbReference type="EMBL" id="PSR75398.1"/>
    </source>
</evidence>
<dbReference type="GO" id="GO:0005975">
    <property type="term" value="P:carbohydrate metabolic process"/>
    <property type="evidence" value="ECO:0007669"/>
    <property type="project" value="InterPro"/>
</dbReference>
<dbReference type="GO" id="GO:0005783">
    <property type="term" value="C:endoplasmic reticulum"/>
    <property type="evidence" value="ECO:0007669"/>
    <property type="project" value="TreeGrafter"/>
</dbReference>
<keyword evidence="15" id="KW-0472">Membrane</keyword>
<dbReference type="SUPFAM" id="SSF48225">
    <property type="entry name" value="Seven-hairpin glycosidases"/>
    <property type="match status" value="1"/>
</dbReference>
<evidence type="ECO:0000256" key="7">
    <source>
        <dbReference type="ARBA" id="ARBA00023157"/>
    </source>
</evidence>